<proteinExistence type="predicted"/>
<organism evidence="2">
    <name type="scientific">Caenorhabditis remanei</name>
    <name type="common">Caenorhabditis vulgaris</name>
    <dbReference type="NCBI Taxonomy" id="31234"/>
    <lineage>
        <taxon>Eukaryota</taxon>
        <taxon>Metazoa</taxon>
        <taxon>Ecdysozoa</taxon>
        <taxon>Nematoda</taxon>
        <taxon>Chromadorea</taxon>
        <taxon>Rhabditida</taxon>
        <taxon>Rhabditina</taxon>
        <taxon>Rhabditomorpha</taxon>
        <taxon>Rhabditoidea</taxon>
        <taxon>Rhabditidae</taxon>
        <taxon>Peloderinae</taxon>
        <taxon>Caenorhabditis</taxon>
    </lineage>
</organism>
<gene>
    <name evidence="1" type="ORF">CRE_29365</name>
</gene>
<keyword evidence="2" id="KW-1185">Reference proteome</keyword>
<dbReference type="KEGG" id="crq:GCK72_008473"/>
<dbReference type="RefSeq" id="XP_003098915.2">
    <property type="nucleotide sequence ID" value="XM_003098867.2"/>
</dbReference>
<dbReference type="InParanoid" id="E3MY33"/>
<dbReference type="AlphaFoldDB" id="E3MY33"/>
<evidence type="ECO:0000313" key="2">
    <source>
        <dbReference type="Proteomes" id="UP000008281"/>
    </source>
</evidence>
<sequence length="250" mass="29219">MIIRSHEFLQIFNLPGSINYSINDLNFAVIPDSLKNVTRSSPHIDVNKELKRIESTCLSIQDKKYLTGGVLTGSLAKMFNEKLLVISQKAIGFEEVRGVLGVRQPHAKWYCGEAFDDWVKFGWRDQEKAAAKTRQEYYDLIEPMFKLFERHDCGYFFDEQVHKGIVWLDKKMPIVRHIHRQKLEELLLRQDAKEVFDKKEVDNLMEERRKTTSLVDGALMGLFKNNNCCQANENKCEEEEIQNRNFAENL</sequence>
<dbReference type="Proteomes" id="UP000008281">
    <property type="component" value="Unassembled WGS sequence"/>
</dbReference>
<reference evidence="1" key="1">
    <citation type="submission" date="2007-07" db="EMBL/GenBank/DDBJ databases">
        <title>PCAP assembly of the Caenorhabditis remanei genome.</title>
        <authorList>
            <consortium name="The Caenorhabditis remanei Sequencing Consortium"/>
            <person name="Wilson R.K."/>
        </authorList>
    </citation>
    <scope>NUCLEOTIDE SEQUENCE [LARGE SCALE GENOMIC DNA]</scope>
    <source>
        <strain evidence="1">PB4641</strain>
    </source>
</reference>
<accession>E3MY33</accession>
<dbReference type="HOGENOM" id="CLU_1046768_0_0_1"/>
<protein>
    <submittedName>
        <fullName evidence="1">Uncharacterized protein</fullName>
    </submittedName>
</protein>
<evidence type="ECO:0000313" key="1">
    <source>
        <dbReference type="EMBL" id="EFP11832.1"/>
    </source>
</evidence>
<dbReference type="GeneID" id="9816996"/>
<name>E3MY33_CAERE</name>
<dbReference type="EMBL" id="DS268494">
    <property type="protein sequence ID" value="EFP11832.1"/>
    <property type="molecule type" value="Genomic_DNA"/>
</dbReference>
<dbReference type="CTD" id="9816996"/>